<dbReference type="Proteomes" id="UP001304187">
    <property type="component" value="Segment"/>
</dbReference>
<evidence type="ECO:0000313" key="2">
    <source>
        <dbReference type="EMBL" id="WMM95042.1"/>
    </source>
</evidence>
<gene>
    <name evidence="2" type="ORF">CRP171_gp3</name>
</gene>
<dbReference type="Pfam" id="PF07486">
    <property type="entry name" value="Hydrolase_2"/>
    <property type="match status" value="1"/>
</dbReference>
<evidence type="ECO:0000259" key="1">
    <source>
        <dbReference type="Pfam" id="PF07486"/>
    </source>
</evidence>
<dbReference type="InterPro" id="IPR042047">
    <property type="entry name" value="SleB_dom1"/>
</dbReference>
<evidence type="ECO:0000313" key="3">
    <source>
        <dbReference type="Proteomes" id="UP001304187"/>
    </source>
</evidence>
<dbReference type="GO" id="GO:0016787">
    <property type="term" value="F:hydrolase activity"/>
    <property type="evidence" value="ECO:0007669"/>
    <property type="project" value="UniProtKB-KW"/>
</dbReference>
<organism evidence="2 3">
    <name type="scientific">Roseobacter phage CRP-171</name>
    <dbReference type="NCBI Taxonomy" id="3072846"/>
    <lineage>
        <taxon>Viruses</taxon>
        <taxon>Duplodnaviria</taxon>
        <taxon>Heunggongvirae</taxon>
        <taxon>Uroviricota</taxon>
        <taxon>Caudoviricetes</taxon>
        <taxon>Autographivirales</taxon>
        <taxon>Autographivirales incertae sedis</taxon>
        <taxon>Oceanidvirus</taxon>
        <taxon>Oceanidvirus CRP171</taxon>
    </lineage>
</organism>
<reference evidence="2 3" key="1">
    <citation type="submission" date="2023-08" db="EMBL/GenBank/DDBJ databases">
        <authorList>
            <person name="Du S."/>
            <person name="Wu Z."/>
            <person name="Wu Y."/>
            <person name="Yang M."/>
            <person name="Shao J."/>
            <person name="Liu H."/>
            <person name="Zhao Y."/>
            <person name="Zhang Z."/>
        </authorList>
    </citation>
    <scope>NUCLEOTIDE SEQUENCE [LARGE SCALE GENOMIC DNA]</scope>
</reference>
<sequence>MLSAVTCLSLAIYHEARGEPIQGQLAVGQVVLNRVASRDYPDTVCDVVTQQKQFSFLDNSTPYDMVQNVTDHMSWSKAQYVAKALIQGHEYHLSATHYHAKKVRPYWVNSPKVNYITTIGNHVFYRERR</sequence>
<accession>A0AAX3ZVU9</accession>
<keyword evidence="3" id="KW-1185">Reference proteome</keyword>
<proteinExistence type="predicted"/>
<dbReference type="InterPro" id="IPR011105">
    <property type="entry name" value="Cell_wall_hydrolase_SleB"/>
</dbReference>
<dbReference type="EMBL" id="OR420737">
    <property type="protein sequence ID" value="WMM95042.1"/>
    <property type="molecule type" value="Genomic_DNA"/>
</dbReference>
<dbReference type="Gene3D" id="1.10.10.2520">
    <property type="entry name" value="Cell wall hydrolase SleB, domain 1"/>
    <property type="match status" value="1"/>
</dbReference>
<keyword evidence="2" id="KW-0378">Hydrolase</keyword>
<feature type="domain" description="Cell wall hydrolase SleB" evidence="1">
    <location>
        <begin position="18"/>
        <end position="125"/>
    </location>
</feature>
<name>A0AAX3ZVU9_9CAUD</name>
<protein>
    <submittedName>
        <fullName evidence="2">Cell wall hydrolase</fullName>
    </submittedName>
</protein>